<organism evidence="9 10">
    <name type="scientific">Prauserella endophytica</name>
    <dbReference type="NCBI Taxonomy" id="1592324"/>
    <lineage>
        <taxon>Bacteria</taxon>
        <taxon>Bacillati</taxon>
        <taxon>Actinomycetota</taxon>
        <taxon>Actinomycetes</taxon>
        <taxon>Pseudonocardiales</taxon>
        <taxon>Pseudonocardiaceae</taxon>
        <taxon>Prauserella</taxon>
        <taxon>Prauserella coralliicola group</taxon>
    </lineage>
</organism>
<feature type="region of interest" description="Disordered" evidence="7">
    <location>
        <begin position="1"/>
        <end position="25"/>
    </location>
</feature>
<feature type="transmembrane region" description="Helical" evidence="8">
    <location>
        <begin position="70"/>
        <end position="89"/>
    </location>
</feature>
<dbReference type="EMBL" id="SWMS01000001">
    <property type="protein sequence ID" value="TKG73558.1"/>
    <property type="molecule type" value="Genomic_DNA"/>
</dbReference>
<sequence>MTNATLDRPTTTDRTDENPRRTPRRLHGPVLAATRIVVAFLFLCHGLQGFGALGGIDGAGTALPVGSWPGYYASVLEVVTAVLVGLGLFTRPAAVLASGAMAYAYFTVHQPMALLPLHNMGEQAALFSWIFLLIAVLGPGSLALDNLRRARAKSLENH</sequence>
<evidence type="ECO:0000256" key="1">
    <source>
        <dbReference type="ARBA" id="ARBA00004651"/>
    </source>
</evidence>
<dbReference type="Pfam" id="PF07681">
    <property type="entry name" value="DoxX"/>
    <property type="match status" value="1"/>
</dbReference>
<feature type="transmembrane region" description="Helical" evidence="8">
    <location>
        <begin position="124"/>
        <end position="144"/>
    </location>
</feature>
<keyword evidence="4 8" id="KW-0812">Transmembrane</keyword>
<evidence type="ECO:0000313" key="10">
    <source>
        <dbReference type="Proteomes" id="UP000309992"/>
    </source>
</evidence>
<dbReference type="InterPro" id="IPR032808">
    <property type="entry name" value="DoxX"/>
</dbReference>
<comment type="subcellular location">
    <subcellularLocation>
        <location evidence="1">Cell membrane</location>
        <topology evidence="1">Multi-pass membrane protein</topology>
    </subcellularLocation>
</comment>
<evidence type="ECO:0000256" key="8">
    <source>
        <dbReference type="SAM" id="Phobius"/>
    </source>
</evidence>
<dbReference type="RefSeq" id="WP_137093139.1">
    <property type="nucleotide sequence ID" value="NZ_SWMS01000001.1"/>
</dbReference>
<name>A0ABY2SCB8_9PSEU</name>
<comment type="caution">
    <text evidence="9">The sequence shown here is derived from an EMBL/GenBank/DDBJ whole genome shotgun (WGS) entry which is preliminary data.</text>
</comment>
<evidence type="ECO:0000256" key="7">
    <source>
        <dbReference type="SAM" id="MobiDB-lite"/>
    </source>
</evidence>
<keyword evidence="6 8" id="KW-0472">Membrane</keyword>
<feature type="transmembrane region" description="Helical" evidence="8">
    <location>
        <begin position="94"/>
        <end position="112"/>
    </location>
</feature>
<proteinExistence type="inferred from homology"/>
<accession>A0ABY2SCB8</accession>
<dbReference type="PANTHER" id="PTHR33452">
    <property type="entry name" value="OXIDOREDUCTASE CATD-RELATED"/>
    <property type="match status" value="1"/>
</dbReference>
<evidence type="ECO:0000313" key="9">
    <source>
        <dbReference type="EMBL" id="TKG73558.1"/>
    </source>
</evidence>
<evidence type="ECO:0000256" key="3">
    <source>
        <dbReference type="ARBA" id="ARBA00022475"/>
    </source>
</evidence>
<dbReference type="PANTHER" id="PTHR33452:SF4">
    <property type="entry name" value="BLL4328 PROTEIN"/>
    <property type="match status" value="1"/>
</dbReference>
<keyword evidence="5 8" id="KW-1133">Transmembrane helix</keyword>
<feature type="compositionally biased region" description="Basic and acidic residues" evidence="7">
    <location>
        <begin position="10"/>
        <end position="20"/>
    </location>
</feature>
<evidence type="ECO:0000256" key="2">
    <source>
        <dbReference type="ARBA" id="ARBA00006679"/>
    </source>
</evidence>
<evidence type="ECO:0000256" key="5">
    <source>
        <dbReference type="ARBA" id="ARBA00022989"/>
    </source>
</evidence>
<keyword evidence="10" id="KW-1185">Reference proteome</keyword>
<evidence type="ECO:0000256" key="4">
    <source>
        <dbReference type="ARBA" id="ARBA00022692"/>
    </source>
</evidence>
<feature type="transmembrane region" description="Helical" evidence="8">
    <location>
        <begin position="30"/>
        <end position="50"/>
    </location>
</feature>
<protein>
    <submittedName>
        <fullName evidence="9">DoxX family protein</fullName>
    </submittedName>
</protein>
<keyword evidence="3" id="KW-1003">Cell membrane</keyword>
<dbReference type="InterPro" id="IPR051907">
    <property type="entry name" value="DoxX-like_oxidoreductase"/>
</dbReference>
<dbReference type="Proteomes" id="UP000309992">
    <property type="component" value="Unassembled WGS sequence"/>
</dbReference>
<comment type="similarity">
    <text evidence="2">Belongs to the DoxX family.</text>
</comment>
<gene>
    <name evidence="9" type="ORF">FCN18_03110</name>
</gene>
<reference evidence="9 10" key="1">
    <citation type="journal article" date="2015" name="Antonie Van Leeuwenhoek">
        <title>Prauserella endophytica sp. nov., an endophytic actinobacterium isolated from Tamarix taklamakanensis.</title>
        <authorList>
            <person name="Liu J.M."/>
            <person name="Habden X."/>
            <person name="Guo L."/>
            <person name="Tuo L."/>
            <person name="Jiang Z.K."/>
            <person name="Liu S.W."/>
            <person name="Liu X.F."/>
            <person name="Chen L."/>
            <person name="Li R.F."/>
            <person name="Zhang Y.Q."/>
            <person name="Sun C.H."/>
        </authorList>
    </citation>
    <scope>NUCLEOTIDE SEQUENCE [LARGE SCALE GENOMIC DNA]</scope>
    <source>
        <strain evidence="9 10">CGMCC 4.7182</strain>
    </source>
</reference>
<evidence type="ECO:0000256" key="6">
    <source>
        <dbReference type="ARBA" id="ARBA00023136"/>
    </source>
</evidence>